<organism evidence="1 2">
    <name type="scientific">Lasiodiplodia mahajangana</name>
    <dbReference type="NCBI Taxonomy" id="1108764"/>
    <lineage>
        <taxon>Eukaryota</taxon>
        <taxon>Fungi</taxon>
        <taxon>Dikarya</taxon>
        <taxon>Ascomycota</taxon>
        <taxon>Pezizomycotina</taxon>
        <taxon>Dothideomycetes</taxon>
        <taxon>Dothideomycetes incertae sedis</taxon>
        <taxon>Botryosphaeriales</taxon>
        <taxon>Botryosphaeriaceae</taxon>
        <taxon>Lasiodiplodia</taxon>
    </lineage>
</organism>
<sequence>MSGYVGGLLPPHHRSFSNGEMETGLVFRLYNKPAAEIKTGSEPHLESYGNLEALLPGAGTYEHTSIDQPAEPLAAGAALNR</sequence>
<accession>A0ACC2JF73</accession>
<name>A0ACC2JF73_9PEZI</name>
<dbReference type="Proteomes" id="UP001153332">
    <property type="component" value="Unassembled WGS sequence"/>
</dbReference>
<proteinExistence type="predicted"/>
<keyword evidence="2" id="KW-1185">Reference proteome</keyword>
<protein>
    <submittedName>
        <fullName evidence="1">Uncharacterized protein</fullName>
    </submittedName>
</protein>
<gene>
    <name evidence="1" type="ORF">O1611_g7761</name>
</gene>
<reference evidence="1" key="1">
    <citation type="submission" date="2022-12" db="EMBL/GenBank/DDBJ databases">
        <title>Genome Sequence of Lasiodiplodia mahajangana.</title>
        <authorList>
            <person name="Buettner E."/>
        </authorList>
    </citation>
    <scope>NUCLEOTIDE SEQUENCE</scope>
    <source>
        <strain evidence="1">VT137</strain>
    </source>
</reference>
<comment type="caution">
    <text evidence="1">The sequence shown here is derived from an EMBL/GenBank/DDBJ whole genome shotgun (WGS) entry which is preliminary data.</text>
</comment>
<evidence type="ECO:0000313" key="2">
    <source>
        <dbReference type="Proteomes" id="UP001153332"/>
    </source>
</evidence>
<dbReference type="EMBL" id="JAPUUL010002136">
    <property type="protein sequence ID" value="KAJ8125878.1"/>
    <property type="molecule type" value="Genomic_DNA"/>
</dbReference>
<evidence type="ECO:0000313" key="1">
    <source>
        <dbReference type="EMBL" id="KAJ8125878.1"/>
    </source>
</evidence>